<dbReference type="STRING" id="35818.HPU229336_03980"/>
<comment type="caution">
    <text evidence="1">The sequence shown here is derived from an EMBL/GenBank/DDBJ whole genome shotgun (WGS) entry which is preliminary data.</text>
</comment>
<evidence type="ECO:0000313" key="2">
    <source>
        <dbReference type="Proteomes" id="UP000037997"/>
    </source>
</evidence>
<dbReference type="Proteomes" id="UP000037997">
    <property type="component" value="Unassembled WGS sequence"/>
</dbReference>
<sequence length="167" mass="19048">MEKKTIGVKMKVLYAPSKREYNDDLHGNVACGFDVMVLETLVGLEMLEVSYLPHIQTSLKIVESIKDIFGDSIDYCKNAPKKIEVVVSDVSNMVFKYAFLTQKPSILCLFGFNGITYPTNDKYYSMLESVTHNVYSLEELKKAFLEYSVIQKAKITKMQEFFRGAVI</sequence>
<protein>
    <submittedName>
        <fullName evidence="1">Uncharacterized protein</fullName>
    </submittedName>
</protein>
<dbReference type="InterPro" id="IPR043148">
    <property type="entry name" value="TagF_C"/>
</dbReference>
<dbReference type="PATRIC" id="fig|35818.11.peg.1892"/>
<proteinExistence type="predicted"/>
<evidence type="ECO:0000313" key="1">
    <source>
        <dbReference type="EMBL" id="KPH55183.1"/>
    </source>
</evidence>
<reference evidence="1 2" key="1">
    <citation type="submission" date="2014-06" db="EMBL/GenBank/DDBJ databases">
        <title>Helicobacter pullorum isolates in fresh chicken meat - phenotypic and genotypic features.</title>
        <authorList>
            <person name="Borges V."/>
            <person name="Santos A."/>
            <person name="Correia C.B."/>
            <person name="Saraiva M."/>
            <person name="Menard A."/>
            <person name="Vieira L."/>
            <person name="Sampaio D.A."/>
            <person name="Gomes J.P."/>
            <person name="Oleastro M."/>
        </authorList>
    </citation>
    <scope>NUCLEOTIDE SEQUENCE [LARGE SCALE GENOMIC DNA]</scope>
    <source>
        <strain evidence="1 2">229334/12</strain>
    </source>
</reference>
<dbReference type="AlphaFoldDB" id="A0A0N1EAU3"/>
<dbReference type="EMBL" id="JNOC01000051">
    <property type="protein sequence ID" value="KPH55183.1"/>
    <property type="molecule type" value="Genomic_DNA"/>
</dbReference>
<accession>A0A0N1EAU3</accession>
<dbReference type="Gene3D" id="3.40.50.12580">
    <property type="match status" value="1"/>
</dbReference>
<name>A0A0N1EAU3_9HELI</name>
<gene>
    <name evidence="1" type="ORF">HPU229334_09570</name>
</gene>
<organism evidence="1 2">
    <name type="scientific">Helicobacter pullorum</name>
    <dbReference type="NCBI Taxonomy" id="35818"/>
    <lineage>
        <taxon>Bacteria</taxon>
        <taxon>Pseudomonadati</taxon>
        <taxon>Campylobacterota</taxon>
        <taxon>Epsilonproteobacteria</taxon>
        <taxon>Campylobacterales</taxon>
        <taxon>Helicobacteraceae</taxon>
        <taxon>Helicobacter</taxon>
    </lineage>
</organism>